<reference evidence="2" key="1">
    <citation type="submission" date="2016-10" db="EMBL/GenBank/DDBJ databases">
        <authorList>
            <person name="Varghese N."/>
            <person name="Submissions S."/>
        </authorList>
    </citation>
    <scope>NUCLEOTIDE SEQUENCE [LARGE SCALE GENOMIC DNA]</scope>
    <source>
        <strain evidence="2">DSM 26542</strain>
    </source>
</reference>
<evidence type="ECO:0000313" key="2">
    <source>
        <dbReference type="Proteomes" id="UP000243887"/>
    </source>
</evidence>
<proteinExistence type="predicted"/>
<protein>
    <recommendedName>
        <fullName evidence="3">SatD family (SatD)</fullName>
    </recommendedName>
</protein>
<evidence type="ECO:0008006" key="3">
    <source>
        <dbReference type="Google" id="ProtNLM"/>
    </source>
</evidence>
<keyword evidence="2" id="KW-1185">Reference proteome</keyword>
<dbReference type="OrthoDB" id="7064118at2"/>
<organism evidence="1 2">
    <name type="scientific">Myroides guanonis</name>
    <dbReference type="NCBI Taxonomy" id="1150112"/>
    <lineage>
        <taxon>Bacteria</taxon>
        <taxon>Pseudomonadati</taxon>
        <taxon>Bacteroidota</taxon>
        <taxon>Flavobacteriia</taxon>
        <taxon>Flavobacteriales</taxon>
        <taxon>Flavobacteriaceae</taxon>
        <taxon>Myroides</taxon>
    </lineage>
</organism>
<accession>A0A1I3KVU8</accession>
<gene>
    <name evidence="1" type="ORF">SAMN04487893_10179</name>
</gene>
<name>A0A1I3KVU8_9FLAO</name>
<dbReference type="EMBL" id="FORU01000001">
    <property type="protein sequence ID" value="SFI76524.1"/>
    <property type="molecule type" value="Genomic_DNA"/>
</dbReference>
<evidence type="ECO:0000313" key="1">
    <source>
        <dbReference type="EMBL" id="SFI76524.1"/>
    </source>
</evidence>
<sequence length="201" mass="23126">MIAVVTGDIIHSRKVNPEIWLPKLKDFFEKNIDDALSWEIYRGDSFQFEIEVEEALEMVLCIKSLIKSNQLIDVRMSIGIGAKNFQGDNIKESYGTAFINSGESFESLKIYTLNIKSPFEDFDTYFNTLLKLVSFISDNWKPVTSETIHLSLTNRNLLQKEIAEKLNKDATTVNKALKRGAYEEMLEVINLYKQKIKLCLN</sequence>
<dbReference type="AlphaFoldDB" id="A0A1I3KVU8"/>
<dbReference type="Proteomes" id="UP000243887">
    <property type="component" value="Unassembled WGS sequence"/>
</dbReference>
<dbReference type="STRING" id="1150112.SAMN04487893_10179"/>
<dbReference type="RefSeq" id="WP_090677450.1">
    <property type="nucleotide sequence ID" value="NZ_FORU01000001.1"/>
</dbReference>